<evidence type="ECO:0008006" key="3">
    <source>
        <dbReference type="Google" id="ProtNLM"/>
    </source>
</evidence>
<reference evidence="1 2" key="2">
    <citation type="journal article" date="2017" name="Nature">
        <title>The Apostasia genome and the evolution of orchids.</title>
        <authorList>
            <person name="Zhang G.Q."/>
            <person name="Liu K.W."/>
            <person name="Li Z."/>
            <person name="Lohaus R."/>
            <person name="Hsiao Y.Y."/>
            <person name="Niu S.C."/>
            <person name="Wang J.Y."/>
            <person name="Lin Y.C."/>
            <person name="Xu Q."/>
            <person name="Chen L.J."/>
            <person name="Yoshida K."/>
            <person name="Fujiwara S."/>
            <person name="Wang Z.W."/>
            <person name="Zhang Y.Q."/>
            <person name="Mitsuda N."/>
            <person name="Wang M."/>
            <person name="Liu G.H."/>
            <person name="Pecoraro L."/>
            <person name="Huang H.X."/>
            <person name="Xiao X.J."/>
            <person name="Lin M."/>
            <person name="Wu X.Y."/>
            <person name="Wu W.L."/>
            <person name="Chen Y.Y."/>
            <person name="Chang S.B."/>
            <person name="Sakamoto S."/>
            <person name="Ohme-Takagi M."/>
            <person name="Yagi M."/>
            <person name="Zeng S.J."/>
            <person name="Shen C.Y."/>
            <person name="Yeh C.M."/>
            <person name="Luo Y.B."/>
            <person name="Tsai W.C."/>
            <person name="Van de Peer Y."/>
            <person name="Liu Z.J."/>
        </authorList>
    </citation>
    <scope>NUCLEOTIDE SEQUENCE [LARGE SCALE GENOMIC DNA]</scope>
    <source>
        <tissue evidence="1">The whole plant</tissue>
    </source>
</reference>
<dbReference type="Proteomes" id="UP000233837">
    <property type="component" value="Unassembled WGS sequence"/>
</dbReference>
<gene>
    <name evidence="1" type="ORF">MA16_Dca025321</name>
</gene>
<accession>A0A2I0VGN9</accession>
<name>A0A2I0VGN9_9ASPA</name>
<sequence>MACRGSISRSIISIARSSPSSLRSPAALPRFRPPRIQRTRLFATSRLPCELGCASSLLPLHSVIAIPRLTSHLSVSARACCELSQGTFRRTCQDR</sequence>
<protein>
    <recommendedName>
        <fullName evidence="3">Protein NUCLEAR FUSION DEFECTIVE 6, chloroplastic/mitochondrial</fullName>
    </recommendedName>
</protein>
<evidence type="ECO:0000313" key="2">
    <source>
        <dbReference type="Proteomes" id="UP000233837"/>
    </source>
</evidence>
<dbReference type="PANTHER" id="PTHR33156">
    <property type="entry name" value="OS02G0230000 PROTEIN"/>
    <property type="match status" value="1"/>
</dbReference>
<evidence type="ECO:0000313" key="1">
    <source>
        <dbReference type="EMBL" id="PKU62587.1"/>
    </source>
</evidence>
<dbReference type="InterPro" id="IPR043459">
    <property type="entry name" value="NFD6/NOXY2-like"/>
</dbReference>
<dbReference type="AlphaFoldDB" id="A0A2I0VGN9"/>
<reference evidence="1 2" key="1">
    <citation type="journal article" date="2016" name="Sci. Rep.">
        <title>The Dendrobium catenatum Lindl. genome sequence provides insights into polysaccharide synthase, floral development and adaptive evolution.</title>
        <authorList>
            <person name="Zhang G.Q."/>
            <person name="Xu Q."/>
            <person name="Bian C."/>
            <person name="Tsai W.C."/>
            <person name="Yeh C.M."/>
            <person name="Liu K.W."/>
            <person name="Yoshida K."/>
            <person name="Zhang L.S."/>
            <person name="Chang S.B."/>
            <person name="Chen F."/>
            <person name="Shi Y."/>
            <person name="Su Y.Y."/>
            <person name="Zhang Y.Q."/>
            <person name="Chen L.J."/>
            <person name="Yin Y."/>
            <person name="Lin M."/>
            <person name="Huang H."/>
            <person name="Deng H."/>
            <person name="Wang Z.W."/>
            <person name="Zhu S.L."/>
            <person name="Zhao X."/>
            <person name="Deng C."/>
            <person name="Niu S.C."/>
            <person name="Huang J."/>
            <person name="Wang M."/>
            <person name="Liu G.H."/>
            <person name="Yang H.J."/>
            <person name="Xiao X.J."/>
            <person name="Hsiao Y.Y."/>
            <person name="Wu W.L."/>
            <person name="Chen Y.Y."/>
            <person name="Mitsuda N."/>
            <person name="Ohme-Takagi M."/>
            <person name="Luo Y.B."/>
            <person name="Van de Peer Y."/>
            <person name="Liu Z.J."/>
        </authorList>
    </citation>
    <scope>NUCLEOTIDE SEQUENCE [LARGE SCALE GENOMIC DNA]</scope>
    <source>
        <tissue evidence="1">The whole plant</tissue>
    </source>
</reference>
<dbReference type="EMBL" id="KZ503623">
    <property type="protein sequence ID" value="PKU62587.1"/>
    <property type="molecule type" value="Genomic_DNA"/>
</dbReference>
<organism evidence="1 2">
    <name type="scientific">Dendrobium catenatum</name>
    <dbReference type="NCBI Taxonomy" id="906689"/>
    <lineage>
        <taxon>Eukaryota</taxon>
        <taxon>Viridiplantae</taxon>
        <taxon>Streptophyta</taxon>
        <taxon>Embryophyta</taxon>
        <taxon>Tracheophyta</taxon>
        <taxon>Spermatophyta</taxon>
        <taxon>Magnoliopsida</taxon>
        <taxon>Liliopsida</taxon>
        <taxon>Asparagales</taxon>
        <taxon>Orchidaceae</taxon>
        <taxon>Epidendroideae</taxon>
        <taxon>Malaxideae</taxon>
        <taxon>Dendrobiinae</taxon>
        <taxon>Dendrobium</taxon>
    </lineage>
</organism>
<keyword evidence="2" id="KW-1185">Reference proteome</keyword>
<proteinExistence type="predicted"/>
<dbReference type="PANTHER" id="PTHR33156:SF26">
    <property type="entry name" value="OS12G0592200 PROTEIN"/>
    <property type="match status" value="1"/>
</dbReference>